<dbReference type="GO" id="GO:0012505">
    <property type="term" value="C:endomembrane system"/>
    <property type="evidence" value="ECO:0007669"/>
    <property type="project" value="TreeGrafter"/>
</dbReference>
<sequence>MVKDRFSEALQEAAQADRLVQEQQGGEEVLQQQRPLLGVPLTVKESFSLQGMPNTTGLVSRRGVVSEGDAPPVALLKRAGAIPLGVTNCSELCMWLESHNHLYGVTNNPYNTQHIPGGSSGGEGSILASAGSVIGVGSDIGAVSACPPSSTASSATNPHQVWCVMKVSFPLPRSSSRASCAQAPCAATLKTCSRCSASWQDSTQNSCLCPRRWTSESCVFSRSFMTAAPHSCLLWTNSSCTLRQRWCSAWRQTWG</sequence>
<dbReference type="InterPro" id="IPR023631">
    <property type="entry name" value="Amidase_dom"/>
</dbReference>
<evidence type="ECO:0000259" key="1">
    <source>
        <dbReference type="Pfam" id="PF01425"/>
    </source>
</evidence>
<dbReference type="InterPro" id="IPR036928">
    <property type="entry name" value="AS_sf"/>
</dbReference>
<keyword evidence="3" id="KW-1185">Reference proteome</keyword>
<evidence type="ECO:0000313" key="2">
    <source>
        <dbReference type="EMBL" id="KAJ8271189.1"/>
    </source>
</evidence>
<gene>
    <name evidence="2" type="ORF">COCON_G00100480</name>
</gene>
<dbReference type="PANTHER" id="PTHR43372:SF4">
    <property type="entry name" value="FATTY-ACID AMIDE HYDROLASE 2"/>
    <property type="match status" value="1"/>
</dbReference>
<dbReference type="Gene3D" id="3.90.1300.10">
    <property type="entry name" value="Amidase signature (AS) domain"/>
    <property type="match status" value="1"/>
</dbReference>
<dbReference type="SUPFAM" id="SSF75304">
    <property type="entry name" value="Amidase signature (AS) enzymes"/>
    <property type="match status" value="1"/>
</dbReference>
<dbReference type="EMBL" id="JAFJMO010000007">
    <property type="protein sequence ID" value="KAJ8271189.1"/>
    <property type="molecule type" value="Genomic_DNA"/>
</dbReference>
<dbReference type="PANTHER" id="PTHR43372">
    <property type="entry name" value="FATTY-ACID AMIDE HYDROLASE"/>
    <property type="match status" value="1"/>
</dbReference>
<dbReference type="Proteomes" id="UP001152803">
    <property type="component" value="Unassembled WGS sequence"/>
</dbReference>
<proteinExistence type="predicted"/>
<dbReference type="OrthoDB" id="6428749at2759"/>
<dbReference type="InterPro" id="IPR052739">
    <property type="entry name" value="FAAH2"/>
</dbReference>
<evidence type="ECO:0000313" key="3">
    <source>
        <dbReference type="Proteomes" id="UP001152803"/>
    </source>
</evidence>
<dbReference type="Pfam" id="PF01425">
    <property type="entry name" value="Amidase"/>
    <property type="match status" value="1"/>
</dbReference>
<reference evidence="2" key="1">
    <citation type="journal article" date="2023" name="Science">
        <title>Genome structures resolve the early diversification of teleost fishes.</title>
        <authorList>
            <person name="Parey E."/>
            <person name="Louis A."/>
            <person name="Montfort J."/>
            <person name="Bouchez O."/>
            <person name="Roques C."/>
            <person name="Iampietro C."/>
            <person name="Lluch J."/>
            <person name="Castinel A."/>
            <person name="Donnadieu C."/>
            <person name="Desvignes T."/>
            <person name="Floi Bucao C."/>
            <person name="Jouanno E."/>
            <person name="Wen M."/>
            <person name="Mejri S."/>
            <person name="Dirks R."/>
            <person name="Jansen H."/>
            <person name="Henkel C."/>
            <person name="Chen W.J."/>
            <person name="Zahm M."/>
            <person name="Cabau C."/>
            <person name="Klopp C."/>
            <person name="Thompson A.W."/>
            <person name="Robinson-Rechavi M."/>
            <person name="Braasch I."/>
            <person name="Lecointre G."/>
            <person name="Bobe J."/>
            <person name="Postlethwait J.H."/>
            <person name="Berthelot C."/>
            <person name="Roest Crollius H."/>
            <person name="Guiguen Y."/>
        </authorList>
    </citation>
    <scope>NUCLEOTIDE SEQUENCE</scope>
    <source>
        <strain evidence="2">Concon-B</strain>
    </source>
</reference>
<organism evidence="2 3">
    <name type="scientific">Conger conger</name>
    <name type="common">Conger eel</name>
    <name type="synonym">Muraena conger</name>
    <dbReference type="NCBI Taxonomy" id="82655"/>
    <lineage>
        <taxon>Eukaryota</taxon>
        <taxon>Metazoa</taxon>
        <taxon>Chordata</taxon>
        <taxon>Craniata</taxon>
        <taxon>Vertebrata</taxon>
        <taxon>Euteleostomi</taxon>
        <taxon>Actinopterygii</taxon>
        <taxon>Neopterygii</taxon>
        <taxon>Teleostei</taxon>
        <taxon>Anguilliformes</taxon>
        <taxon>Congridae</taxon>
        <taxon>Conger</taxon>
    </lineage>
</organism>
<feature type="domain" description="Amidase" evidence="1">
    <location>
        <begin position="6"/>
        <end position="142"/>
    </location>
</feature>
<accession>A0A9Q1DHL7</accession>
<dbReference type="AlphaFoldDB" id="A0A9Q1DHL7"/>
<protein>
    <recommendedName>
        <fullName evidence="1">Amidase domain-containing protein</fullName>
    </recommendedName>
</protein>
<comment type="caution">
    <text evidence="2">The sequence shown here is derived from an EMBL/GenBank/DDBJ whole genome shotgun (WGS) entry which is preliminary data.</text>
</comment>
<name>A0A9Q1DHL7_CONCO</name>